<reference evidence="1 2" key="1">
    <citation type="submission" date="2024-04" db="EMBL/GenBank/DDBJ databases">
        <title>Novel genus in family Flammeovirgaceae.</title>
        <authorList>
            <person name="Nguyen T.H."/>
            <person name="Vuong T.Q."/>
            <person name="Le H."/>
            <person name="Kim S.-G."/>
        </authorList>
    </citation>
    <scope>NUCLEOTIDE SEQUENCE [LARGE SCALE GENOMIC DNA]</scope>
    <source>
        <strain evidence="1 2">JCM 23209</strain>
    </source>
</reference>
<evidence type="ECO:0000313" key="1">
    <source>
        <dbReference type="EMBL" id="MEN7550418.1"/>
    </source>
</evidence>
<comment type="caution">
    <text evidence="1">The sequence shown here is derived from an EMBL/GenBank/DDBJ whole genome shotgun (WGS) entry which is preliminary data.</text>
</comment>
<sequence length="57" mass="6823">MPFEEIYDPTLVWEVENLKEVVVPKKEVTVKVLNVLVNGEVRDFEYKVNFFRYSDEV</sequence>
<dbReference type="RefSeq" id="WP_346823200.1">
    <property type="nucleotide sequence ID" value="NZ_JBDKWZ010000014.1"/>
</dbReference>
<dbReference type="AlphaFoldDB" id="A0AAW9S966"/>
<protein>
    <submittedName>
        <fullName evidence="1">Uncharacterized protein</fullName>
    </submittedName>
</protein>
<organism evidence="1 2">
    <name type="scientific">Rapidithrix thailandica</name>
    <dbReference type="NCBI Taxonomy" id="413964"/>
    <lineage>
        <taxon>Bacteria</taxon>
        <taxon>Pseudomonadati</taxon>
        <taxon>Bacteroidota</taxon>
        <taxon>Cytophagia</taxon>
        <taxon>Cytophagales</taxon>
        <taxon>Flammeovirgaceae</taxon>
        <taxon>Rapidithrix</taxon>
    </lineage>
</organism>
<dbReference type="Proteomes" id="UP001403385">
    <property type="component" value="Unassembled WGS sequence"/>
</dbReference>
<accession>A0AAW9S966</accession>
<proteinExistence type="predicted"/>
<dbReference type="EMBL" id="JBDKWZ010000014">
    <property type="protein sequence ID" value="MEN7550418.1"/>
    <property type="molecule type" value="Genomic_DNA"/>
</dbReference>
<name>A0AAW9S966_9BACT</name>
<keyword evidence="2" id="KW-1185">Reference proteome</keyword>
<gene>
    <name evidence="1" type="ORF">AAG747_21040</name>
</gene>
<evidence type="ECO:0000313" key="2">
    <source>
        <dbReference type="Proteomes" id="UP001403385"/>
    </source>
</evidence>